<dbReference type="EMBL" id="JACYTR010000059">
    <property type="protein sequence ID" value="MBD8527653.1"/>
    <property type="molecule type" value="Genomic_DNA"/>
</dbReference>
<dbReference type="CDD" id="cd07067">
    <property type="entry name" value="HP_PGM_like"/>
    <property type="match status" value="1"/>
</dbReference>
<dbReference type="InterPro" id="IPR029033">
    <property type="entry name" value="His_PPase_superfam"/>
</dbReference>
<keyword evidence="3" id="KW-1185">Reference proteome</keyword>
<dbReference type="Gene3D" id="3.40.50.1240">
    <property type="entry name" value="Phosphoglycerate mutase-like"/>
    <property type="match status" value="1"/>
</dbReference>
<dbReference type="SMART" id="SM00855">
    <property type="entry name" value="PGAM"/>
    <property type="match status" value="1"/>
</dbReference>
<dbReference type="InterPro" id="IPR013078">
    <property type="entry name" value="His_Pase_superF_clade-1"/>
</dbReference>
<sequence>MFLAPVAVAESTSARVIWLVRHGHYLPDASADPKLGPGISPLGVAQAHLVGDRLAQFPQTFDARYVSPLQRARDTAAVMGQSLSGATFEVVSDLAECTPPTRRQAITEQMPESELIACQQQLDRLFETYFKPGGDAAQRNLMVCHGNVIRYLITRALGVDKQAWLEMSVGHASLTQIRIEADGSYKVIAAGDVGHLTPSLLTGASGDPERGLAVPKLPVQGAQ</sequence>
<dbReference type="AlphaFoldDB" id="A0AAW3ZNV6"/>
<evidence type="ECO:0000313" key="2">
    <source>
        <dbReference type="EMBL" id="MBD8527653.1"/>
    </source>
</evidence>
<dbReference type="Proteomes" id="UP000613768">
    <property type="component" value="Unassembled WGS sequence"/>
</dbReference>
<comment type="caution">
    <text evidence="2">The sequence shown here is derived from an EMBL/GenBank/DDBJ whole genome shotgun (WGS) entry which is preliminary data.</text>
</comment>
<reference evidence="2 3" key="1">
    <citation type="submission" date="2020-09" db="EMBL/GenBank/DDBJ databases">
        <title>Pseudoxanthomonas sp. CAU 1598 isolated from sand of Yaerae Beach.</title>
        <authorList>
            <person name="Kim W."/>
        </authorList>
    </citation>
    <scope>NUCLEOTIDE SEQUENCE [LARGE SCALE GENOMIC DNA]</scope>
    <source>
        <strain evidence="2 3">CAU 1598</strain>
    </source>
</reference>
<accession>A0AAW3ZNV6</accession>
<dbReference type="InterPro" id="IPR051021">
    <property type="entry name" value="Mito_Ser/Thr_phosphatase"/>
</dbReference>
<evidence type="ECO:0000313" key="3">
    <source>
        <dbReference type="Proteomes" id="UP000613768"/>
    </source>
</evidence>
<dbReference type="PANTHER" id="PTHR20935:SF0">
    <property type="entry name" value="SERINE_THREONINE-PROTEIN PHOSPHATASE PGAM5, MITOCHONDRIAL"/>
    <property type="match status" value="1"/>
</dbReference>
<gene>
    <name evidence="2" type="ORF">IFO71_18055</name>
</gene>
<dbReference type="GO" id="GO:0016787">
    <property type="term" value="F:hydrolase activity"/>
    <property type="evidence" value="ECO:0007669"/>
    <property type="project" value="UniProtKB-KW"/>
</dbReference>
<proteinExistence type="predicted"/>
<protein>
    <submittedName>
        <fullName evidence="2">Histidine phosphatase family protein</fullName>
    </submittedName>
</protein>
<dbReference type="PANTHER" id="PTHR20935">
    <property type="entry name" value="PHOSPHOGLYCERATE MUTASE-RELATED"/>
    <property type="match status" value="1"/>
</dbReference>
<dbReference type="Pfam" id="PF00300">
    <property type="entry name" value="His_Phos_1"/>
    <property type="match status" value="2"/>
</dbReference>
<name>A0AAW3ZNV6_9GAMM</name>
<evidence type="ECO:0000256" key="1">
    <source>
        <dbReference type="ARBA" id="ARBA00022801"/>
    </source>
</evidence>
<keyword evidence="1" id="KW-0378">Hydrolase</keyword>
<organism evidence="2 3">
    <name type="scientific">Pseudomarimonas arenosa</name>
    <dbReference type="NCBI Taxonomy" id="2774145"/>
    <lineage>
        <taxon>Bacteria</taxon>
        <taxon>Pseudomonadati</taxon>
        <taxon>Pseudomonadota</taxon>
        <taxon>Gammaproteobacteria</taxon>
        <taxon>Lysobacterales</taxon>
        <taxon>Lysobacteraceae</taxon>
        <taxon>Pseudomarimonas</taxon>
    </lineage>
</organism>
<dbReference type="RefSeq" id="WP_192031073.1">
    <property type="nucleotide sequence ID" value="NZ_JACYTR010000059.1"/>
</dbReference>
<dbReference type="SUPFAM" id="SSF53254">
    <property type="entry name" value="Phosphoglycerate mutase-like"/>
    <property type="match status" value="1"/>
</dbReference>